<dbReference type="InterPro" id="IPR000608">
    <property type="entry name" value="UBC"/>
</dbReference>
<comment type="caution">
    <text evidence="7">The sequence shown here is derived from an EMBL/GenBank/DDBJ whole genome shotgun (WGS) entry which is preliminary data.</text>
</comment>
<sequence>MIRISGMMNHEWWQTRHLASIIMIRILNEYYHDTDPSLRIASTTEQSSGRKNSLFFECFAIIHHDCSYVYARVQNTETARRMLRLAAWKQTKEASTEDSVRNQSGPVSSTGQPVLTSATLSSPETLHWFSQQRLQYDLTELESAVPEIELSFPNAADISCFEVTLRASEGWYQGVCFRFAFALPQTYPFRPPQVRCLNPVWHPNLDEHGAVCLNILREDWKPVFTLSSIIYGLLHLLLEPSPDDALNMAAAAMMVADPAAFAARIRQQVRERSP</sequence>
<accession>A0A7J7IPM6</accession>
<keyword evidence="2 4" id="KW-0833">Ubl conjugation pathway</keyword>
<dbReference type="AlphaFoldDB" id="A0A7J7IPM6"/>
<name>A0A7J7IPM6_9RHOD</name>
<dbReference type="OrthoDB" id="10249039at2759"/>
<dbReference type="Pfam" id="PF00179">
    <property type="entry name" value="UQ_con"/>
    <property type="match status" value="1"/>
</dbReference>
<dbReference type="EMBL" id="VWRR01000001">
    <property type="protein sequence ID" value="KAF6005082.1"/>
    <property type="molecule type" value="Genomic_DNA"/>
</dbReference>
<dbReference type="GO" id="GO:0005524">
    <property type="term" value="F:ATP binding"/>
    <property type="evidence" value="ECO:0007669"/>
    <property type="project" value="UniProtKB-UniRule"/>
</dbReference>
<feature type="compositionally biased region" description="Polar residues" evidence="5">
    <location>
        <begin position="101"/>
        <end position="114"/>
    </location>
</feature>
<dbReference type="GO" id="GO:0016740">
    <property type="term" value="F:transferase activity"/>
    <property type="evidence" value="ECO:0007669"/>
    <property type="project" value="UniProtKB-KW"/>
</dbReference>
<proteinExistence type="inferred from homology"/>
<dbReference type="PANTHER" id="PTHR24067">
    <property type="entry name" value="UBIQUITIN-CONJUGATING ENZYME E2"/>
    <property type="match status" value="1"/>
</dbReference>
<keyword evidence="4" id="KW-0067">ATP-binding</keyword>
<comment type="similarity">
    <text evidence="4">Belongs to the ubiquitin-conjugating enzyme family.</text>
</comment>
<evidence type="ECO:0000256" key="5">
    <source>
        <dbReference type="SAM" id="MobiDB-lite"/>
    </source>
</evidence>
<keyword evidence="8" id="KW-1185">Reference proteome</keyword>
<dbReference type="Proteomes" id="UP000530660">
    <property type="component" value="Unassembled WGS sequence"/>
</dbReference>
<feature type="active site" description="Glycyl thioester intermediate" evidence="3">
    <location>
        <position position="212"/>
    </location>
</feature>
<dbReference type="SUPFAM" id="SSF54495">
    <property type="entry name" value="UBC-like"/>
    <property type="match status" value="1"/>
</dbReference>
<dbReference type="InterPro" id="IPR050113">
    <property type="entry name" value="Ub_conjugating_enzyme"/>
</dbReference>
<dbReference type="PROSITE" id="PS00183">
    <property type="entry name" value="UBC_1"/>
    <property type="match status" value="1"/>
</dbReference>
<gene>
    <name evidence="7" type="primary">UBE2M_1</name>
    <name evidence="7" type="ORF">F1559_000153</name>
</gene>
<dbReference type="Gene3D" id="3.10.110.10">
    <property type="entry name" value="Ubiquitin Conjugating Enzyme"/>
    <property type="match status" value="1"/>
</dbReference>
<dbReference type="CDD" id="cd23794">
    <property type="entry name" value="UBCc_UBE2F_UBE2M"/>
    <property type="match status" value="1"/>
</dbReference>
<evidence type="ECO:0000313" key="8">
    <source>
        <dbReference type="Proteomes" id="UP000530660"/>
    </source>
</evidence>
<evidence type="ECO:0000256" key="4">
    <source>
        <dbReference type="RuleBase" id="RU362109"/>
    </source>
</evidence>
<evidence type="ECO:0000259" key="6">
    <source>
        <dbReference type="PROSITE" id="PS50127"/>
    </source>
</evidence>
<feature type="domain" description="UBC core" evidence="6">
    <location>
        <begin position="129"/>
        <end position="274"/>
    </location>
</feature>
<dbReference type="SMART" id="SM00212">
    <property type="entry name" value="UBCc"/>
    <property type="match status" value="1"/>
</dbReference>
<reference evidence="7 8" key="1">
    <citation type="journal article" date="2020" name="J. Phycol.">
        <title>Comparative genome analysis reveals Cyanidiococcus gen. nov., a new extremophilic red algal genus sister to Cyanidioschyzon (Cyanidioschyzonaceae, Rhodophyta).</title>
        <authorList>
            <person name="Liu S.-L."/>
            <person name="Chiang Y.-R."/>
            <person name="Yoon H.S."/>
            <person name="Fu H.-Y."/>
        </authorList>
    </citation>
    <scope>NUCLEOTIDE SEQUENCE [LARGE SCALE GENOMIC DNA]</scope>
    <source>
        <strain evidence="7 8">THAL066</strain>
    </source>
</reference>
<dbReference type="InterPro" id="IPR023313">
    <property type="entry name" value="UBQ-conjugating_AS"/>
</dbReference>
<protein>
    <submittedName>
        <fullName evidence="7">Ubiquitin-conjugating enzyme</fullName>
    </submittedName>
</protein>
<dbReference type="PROSITE" id="PS50127">
    <property type="entry name" value="UBC_2"/>
    <property type="match status" value="1"/>
</dbReference>
<dbReference type="InterPro" id="IPR016135">
    <property type="entry name" value="UBQ-conjugating_enzyme/RWD"/>
</dbReference>
<evidence type="ECO:0000256" key="3">
    <source>
        <dbReference type="PROSITE-ProRule" id="PRU10133"/>
    </source>
</evidence>
<evidence type="ECO:0000256" key="2">
    <source>
        <dbReference type="ARBA" id="ARBA00022786"/>
    </source>
</evidence>
<keyword evidence="1" id="KW-0808">Transferase</keyword>
<feature type="region of interest" description="Disordered" evidence="5">
    <location>
        <begin position="95"/>
        <end position="114"/>
    </location>
</feature>
<evidence type="ECO:0000313" key="7">
    <source>
        <dbReference type="EMBL" id="KAF6005082.1"/>
    </source>
</evidence>
<keyword evidence="4" id="KW-0547">Nucleotide-binding</keyword>
<evidence type="ECO:0000256" key="1">
    <source>
        <dbReference type="ARBA" id="ARBA00022679"/>
    </source>
</evidence>
<organism evidence="7 8">
    <name type="scientific">Cyanidiococcus yangmingshanensis</name>
    <dbReference type="NCBI Taxonomy" id="2690220"/>
    <lineage>
        <taxon>Eukaryota</taxon>
        <taxon>Rhodophyta</taxon>
        <taxon>Bangiophyceae</taxon>
        <taxon>Cyanidiales</taxon>
        <taxon>Cyanidiaceae</taxon>
        <taxon>Cyanidiococcus</taxon>
    </lineage>
</organism>